<dbReference type="PANTHER" id="PTHR22930">
    <property type="match status" value="1"/>
</dbReference>
<gene>
    <name evidence="10" type="ORF">g.595</name>
</gene>
<dbReference type="Pfam" id="PF13359">
    <property type="entry name" value="DDE_Tnp_4"/>
    <property type="match status" value="1"/>
</dbReference>
<evidence type="ECO:0000256" key="3">
    <source>
        <dbReference type="ARBA" id="ARBA00006958"/>
    </source>
</evidence>
<accession>A0A1B6HBY1</accession>
<feature type="domain" description="DDE Tnp4" evidence="9">
    <location>
        <begin position="1"/>
        <end position="117"/>
    </location>
</feature>
<protein>
    <recommendedName>
        <fullName evidence="9">DDE Tnp4 domain-containing protein</fullName>
    </recommendedName>
</protein>
<evidence type="ECO:0000256" key="2">
    <source>
        <dbReference type="ARBA" id="ARBA00004123"/>
    </source>
</evidence>
<dbReference type="InterPro" id="IPR027806">
    <property type="entry name" value="HARBI1_dom"/>
</dbReference>
<evidence type="ECO:0000256" key="5">
    <source>
        <dbReference type="ARBA" id="ARBA00022723"/>
    </source>
</evidence>
<evidence type="ECO:0000256" key="6">
    <source>
        <dbReference type="ARBA" id="ARBA00022801"/>
    </source>
</evidence>
<evidence type="ECO:0000256" key="1">
    <source>
        <dbReference type="ARBA" id="ARBA00001968"/>
    </source>
</evidence>
<feature type="compositionally biased region" description="Basic and acidic residues" evidence="8">
    <location>
        <begin position="154"/>
        <end position="167"/>
    </location>
</feature>
<feature type="compositionally biased region" description="Acidic residues" evidence="8">
    <location>
        <begin position="129"/>
        <end position="147"/>
    </location>
</feature>
<feature type="non-terminal residue" evidence="10">
    <location>
        <position position="1"/>
    </location>
</feature>
<evidence type="ECO:0000313" key="10">
    <source>
        <dbReference type="EMBL" id="JAS72197.1"/>
    </source>
</evidence>
<name>A0A1B6HBY1_9HEMI</name>
<evidence type="ECO:0000256" key="8">
    <source>
        <dbReference type="SAM" id="MobiDB-lite"/>
    </source>
</evidence>
<keyword evidence="6" id="KW-0378">Hydrolase</keyword>
<feature type="region of interest" description="Disordered" evidence="8">
    <location>
        <begin position="129"/>
        <end position="167"/>
    </location>
</feature>
<keyword evidence="4" id="KW-0540">Nuclease</keyword>
<comment type="cofactor">
    <cofactor evidence="1">
        <name>a divalent metal cation</name>
        <dbReference type="ChEBI" id="CHEBI:60240"/>
    </cofactor>
</comment>
<dbReference type="InterPro" id="IPR045249">
    <property type="entry name" value="HARBI1-like"/>
</dbReference>
<dbReference type="PANTHER" id="PTHR22930:SF250">
    <property type="entry name" value="NUCLEASE HARBI1-LIKE PROTEIN"/>
    <property type="match status" value="1"/>
</dbReference>
<evidence type="ECO:0000259" key="9">
    <source>
        <dbReference type="Pfam" id="PF13359"/>
    </source>
</evidence>
<comment type="subcellular location">
    <subcellularLocation>
        <location evidence="2">Nucleus</location>
    </subcellularLocation>
</comment>
<organism evidence="10">
    <name type="scientific">Homalodisca liturata</name>
    <dbReference type="NCBI Taxonomy" id="320908"/>
    <lineage>
        <taxon>Eukaryota</taxon>
        <taxon>Metazoa</taxon>
        <taxon>Ecdysozoa</taxon>
        <taxon>Arthropoda</taxon>
        <taxon>Hexapoda</taxon>
        <taxon>Insecta</taxon>
        <taxon>Pterygota</taxon>
        <taxon>Neoptera</taxon>
        <taxon>Paraneoptera</taxon>
        <taxon>Hemiptera</taxon>
        <taxon>Auchenorrhyncha</taxon>
        <taxon>Membracoidea</taxon>
        <taxon>Cicadellidae</taxon>
        <taxon>Cicadellinae</taxon>
        <taxon>Proconiini</taxon>
        <taxon>Homalodisca</taxon>
    </lineage>
</organism>
<reference evidence="10" key="1">
    <citation type="submission" date="2015-11" db="EMBL/GenBank/DDBJ databases">
        <title>De novo transcriptome assembly of four potential Pierce s Disease insect vectors from Arizona vineyards.</title>
        <authorList>
            <person name="Tassone E.E."/>
        </authorList>
    </citation>
    <scope>NUCLEOTIDE SEQUENCE</scope>
</reference>
<sequence>CDSQERFTSVAAEWPGSVHDSRIWRRSPVRDIISRYDGAACLLGDSGYGISPWLITPFKPPQTDIQRRFNRVHAKERVVIERVFGQLKKRFPILGNCVRLSLDRVPKVIVTCTVLHNVAKHLRDPLNFEDDANEDGCNEDEGGEEVFENQATKQRGEQKRNEMLGFI</sequence>
<dbReference type="GO" id="GO:0005634">
    <property type="term" value="C:nucleus"/>
    <property type="evidence" value="ECO:0007669"/>
    <property type="project" value="UniProtKB-SubCell"/>
</dbReference>
<dbReference type="AlphaFoldDB" id="A0A1B6HBY1"/>
<dbReference type="GO" id="GO:0004518">
    <property type="term" value="F:nuclease activity"/>
    <property type="evidence" value="ECO:0007669"/>
    <property type="project" value="UniProtKB-KW"/>
</dbReference>
<keyword evidence="5" id="KW-0479">Metal-binding</keyword>
<comment type="similarity">
    <text evidence="3">Belongs to the HARBI1 family.</text>
</comment>
<dbReference type="GO" id="GO:0016787">
    <property type="term" value="F:hydrolase activity"/>
    <property type="evidence" value="ECO:0007669"/>
    <property type="project" value="UniProtKB-KW"/>
</dbReference>
<proteinExistence type="inferred from homology"/>
<evidence type="ECO:0000256" key="7">
    <source>
        <dbReference type="ARBA" id="ARBA00023242"/>
    </source>
</evidence>
<evidence type="ECO:0000256" key="4">
    <source>
        <dbReference type="ARBA" id="ARBA00022722"/>
    </source>
</evidence>
<dbReference type="EMBL" id="GECU01035509">
    <property type="protein sequence ID" value="JAS72197.1"/>
    <property type="molecule type" value="Transcribed_RNA"/>
</dbReference>
<keyword evidence="7" id="KW-0539">Nucleus</keyword>
<dbReference type="GO" id="GO:0046872">
    <property type="term" value="F:metal ion binding"/>
    <property type="evidence" value="ECO:0007669"/>
    <property type="project" value="UniProtKB-KW"/>
</dbReference>